<dbReference type="Pfam" id="PF13520">
    <property type="entry name" value="AA_permease_2"/>
    <property type="match status" value="1"/>
</dbReference>
<gene>
    <name evidence="9" type="ORF">HNR08_000640</name>
</gene>
<sequence length="528" mass="55854">MSATSDTPTTGAAAPRHRLDAPAPPVDAGTPESPPAEAAPRRTPVPASAWISWVALALMTTSSVASLRPAPTMAVYGLAAVFLYVVPAIVFLLPTSLVSAELASGWNGGVYNWVATGISKPMGFLAVWCQFAMTIFYYPTLLGFVASTLAYVINPALATSGVWTAAVIVVVYWTGVWVSSRGTKAIAGLASGGLIIGTLIPGVLLVTLGVVFLGQGNPSAAPMDADHLLPAWAGLSSLVLIVNNFLSYSGMEMNAVHVSSLRNPGREFPRSMFLAMGLVLLIFILPALAISWFVPAEELSLTAGIMQAFETVFAEFGWQILTPVIGIMLVAASLGGMLTWLAGPSKGLLLISRQEGYLPPFLQRLNKNGVQQNILVTQGAVTTVIALGYALIPSVSSAYWVFSVITTQVYLIMYLLMFVAAVRLRRTHPDHARGYRAPILRTLCGVGFVASAAALLVGFVPPSQFGTTSPWVYLVIVGGGALGLGLLVPFLFYRFRKPSWRQASAADDDAADTDGVPSGPEQPEVSER</sequence>
<dbReference type="GO" id="GO:0005886">
    <property type="term" value="C:plasma membrane"/>
    <property type="evidence" value="ECO:0007669"/>
    <property type="project" value="UniProtKB-SubCell"/>
</dbReference>
<keyword evidence="3" id="KW-1003">Cell membrane</keyword>
<feature type="transmembrane region" description="Helical" evidence="8">
    <location>
        <begin position="135"/>
        <end position="154"/>
    </location>
</feature>
<evidence type="ECO:0000256" key="1">
    <source>
        <dbReference type="ARBA" id="ARBA00004651"/>
    </source>
</evidence>
<feature type="transmembrane region" description="Helical" evidence="8">
    <location>
        <begin position="110"/>
        <end position="128"/>
    </location>
</feature>
<dbReference type="PIRSF" id="PIRSF006060">
    <property type="entry name" value="AA_transporter"/>
    <property type="match status" value="1"/>
</dbReference>
<evidence type="ECO:0000256" key="8">
    <source>
        <dbReference type="SAM" id="Phobius"/>
    </source>
</evidence>
<evidence type="ECO:0000256" key="7">
    <source>
        <dbReference type="SAM" id="MobiDB-lite"/>
    </source>
</evidence>
<keyword evidence="4 8" id="KW-0812">Transmembrane</keyword>
<protein>
    <submittedName>
        <fullName evidence="9">Amino acid transporter</fullName>
    </submittedName>
</protein>
<dbReference type="Proteomes" id="UP000564629">
    <property type="component" value="Unassembled WGS sequence"/>
</dbReference>
<feature type="transmembrane region" description="Helical" evidence="8">
    <location>
        <begin position="320"/>
        <end position="343"/>
    </location>
</feature>
<dbReference type="PANTHER" id="PTHR42770">
    <property type="entry name" value="AMINO ACID TRANSPORTER-RELATED"/>
    <property type="match status" value="1"/>
</dbReference>
<keyword evidence="2" id="KW-0813">Transport</keyword>
<dbReference type="RefSeq" id="WP_146834104.1">
    <property type="nucleotide sequence ID" value="NZ_BJVQ01000007.1"/>
</dbReference>
<feature type="transmembrane region" description="Helical" evidence="8">
    <location>
        <begin position="471"/>
        <end position="493"/>
    </location>
</feature>
<feature type="compositionally biased region" description="Low complexity" evidence="7">
    <location>
        <begin position="28"/>
        <end position="43"/>
    </location>
</feature>
<feature type="transmembrane region" description="Helical" evidence="8">
    <location>
        <begin position="439"/>
        <end position="459"/>
    </location>
</feature>
<proteinExistence type="predicted"/>
<reference evidence="9 10" key="1">
    <citation type="submission" date="2020-08" db="EMBL/GenBank/DDBJ databases">
        <title>Sequencing the genomes of 1000 actinobacteria strains.</title>
        <authorList>
            <person name="Klenk H.-P."/>
        </authorList>
    </citation>
    <scope>NUCLEOTIDE SEQUENCE [LARGE SCALE GENOMIC DNA]</scope>
    <source>
        <strain evidence="9 10">DSM 9581</strain>
    </source>
</reference>
<dbReference type="InterPro" id="IPR050367">
    <property type="entry name" value="APC_superfamily"/>
</dbReference>
<feature type="transmembrane region" description="Helical" evidence="8">
    <location>
        <begin position="74"/>
        <end position="98"/>
    </location>
</feature>
<accession>A0A7W8W8U3</accession>
<feature type="region of interest" description="Disordered" evidence="7">
    <location>
        <begin position="1"/>
        <end position="43"/>
    </location>
</feature>
<evidence type="ECO:0000313" key="10">
    <source>
        <dbReference type="Proteomes" id="UP000564629"/>
    </source>
</evidence>
<evidence type="ECO:0000256" key="4">
    <source>
        <dbReference type="ARBA" id="ARBA00022692"/>
    </source>
</evidence>
<dbReference type="Gene3D" id="1.20.1740.10">
    <property type="entry name" value="Amino acid/polyamine transporter I"/>
    <property type="match status" value="1"/>
</dbReference>
<comment type="caution">
    <text evidence="9">The sequence shown here is derived from an EMBL/GenBank/DDBJ whole genome shotgun (WGS) entry which is preliminary data.</text>
</comment>
<name>A0A7W8W8U3_9CELL</name>
<evidence type="ECO:0000313" key="9">
    <source>
        <dbReference type="EMBL" id="MBB5471904.1"/>
    </source>
</evidence>
<dbReference type="InterPro" id="IPR002293">
    <property type="entry name" value="AA/rel_permease1"/>
</dbReference>
<dbReference type="EMBL" id="JACHDN010000001">
    <property type="protein sequence ID" value="MBB5471904.1"/>
    <property type="molecule type" value="Genomic_DNA"/>
</dbReference>
<feature type="transmembrane region" description="Helical" evidence="8">
    <location>
        <begin position="185"/>
        <end position="212"/>
    </location>
</feature>
<feature type="transmembrane region" description="Helical" evidence="8">
    <location>
        <begin position="160"/>
        <end position="178"/>
    </location>
</feature>
<feature type="transmembrane region" description="Helical" evidence="8">
    <location>
        <begin position="50"/>
        <end position="67"/>
    </location>
</feature>
<comment type="subcellular location">
    <subcellularLocation>
        <location evidence="1">Cell membrane</location>
        <topology evidence="1">Multi-pass membrane protein</topology>
    </subcellularLocation>
</comment>
<feature type="transmembrane region" description="Helical" evidence="8">
    <location>
        <begin position="232"/>
        <end position="251"/>
    </location>
</feature>
<dbReference type="GO" id="GO:0022857">
    <property type="term" value="F:transmembrane transporter activity"/>
    <property type="evidence" value="ECO:0007669"/>
    <property type="project" value="InterPro"/>
</dbReference>
<dbReference type="AlphaFoldDB" id="A0A7W8W8U3"/>
<evidence type="ECO:0000256" key="5">
    <source>
        <dbReference type="ARBA" id="ARBA00022989"/>
    </source>
</evidence>
<organism evidence="9 10">
    <name type="scientific">Cellulomonas hominis</name>
    <dbReference type="NCBI Taxonomy" id="156981"/>
    <lineage>
        <taxon>Bacteria</taxon>
        <taxon>Bacillati</taxon>
        <taxon>Actinomycetota</taxon>
        <taxon>Actinomycetes</taxon>
        <taxon>Micrococcales</taxon>
        <taxon>Cellulomonadaceae</taxon>
        <taxon>Cellulomonas</taxon>
    </lineage>
</organism>
<feature type="transmembrane region" description="Helical" evidence="8">
    <location>
        <begin position="374"/>
        <end position="392"/>
    </location>
</feature>
<evidence type="ECO:0000256" key="6">
    <source>
        <dbReference type="ARBA" id="ARBA00023136"/>
    </source>
</evidence>
<evidence type="ECO:0000256" key="2">
    <source>
        <dbReference type="ARBA" id="ARBA00022448"/>
    </source>
</evidence>
<dbReference type="PANTHER" id="PTHR42770:SF15">
    <property type="entry name" value="GLUTAMATE_GAMMA-AMINOBUTYRATE ANTIPORTER-RELATED"/>
    <property type="match status" value="1"/>
</dbReference>
<feature type="compositionally biased region" description="Polar residues" evidence="7">
    <location>
        <begin position="1"/>
        <end position="10"/>
    </location>
</feature>
<feature type="transmembrane region" description="Helical" evidence="8">
    <location>
        <begin position="272"/>
        <end position="294"/>
    </location>
</feature>
<keyword evidence="6 8" id="KW-0472">Membrane</keyword>
<keyword evidence="5 8" id="KW-1133">Transmembrane helix</keyword>
<feature type="transmembrane region" description="Helical" evidence="8">
    <location>
        <begin position="398"/>
        <end position="419"/>
    </location>
</feature>
<evidence type="ECO:0000256" key="3">
    <source>
        <dbReference type="ARBA" id="ARBA00022475"/>
    </source>
</evidence>
<dbReference type="OrthoDB" id="3170677at2"/>
<feature type="region of interest" description="Disordered" evidence="7">
    <location>
        <begin position="504"/>
        <end position="528"/>
    </location>
</feature>